<dbReference type="STRING" id="647113.Metok_1526"/>
<evidence type="ECO:0000256" key="1">
    <source>
        <dbReference type="SAM" id="Phobius"/>
    </source>
</evidence>
<feature type="transmembrane region" description="Helical" evidence="1">
    <location>
        <begin position="157"/>
        <end position="174"/>
    </location>
</feature>
<keyword evidence="1" id="KW-1133">Transmembrane helix</keyword>
<dbReference type="AlphaFoldDB" id="F8AKG3"/>
<evidence type="ECO:0000313" key="3">
    <source>
        <dbReference type="EMBL" id="AEH07489.1"/>
    </source>
</evidence>
<organism evidence="3 4">
    <name type="scientific">Methanothermococcus okinawensis (strain DSM 14208 / JCM 11175 / IH1)</name>
    <dbReference type="NCBI Taxonomy" id="647113"/>
    <lineage>
        <taxon>Archaea</taxon>
        <taxon>Methanobacteriati</taxon>
        <taxon>Methanobacteriota</taxon>
        <taxon>Methanomada group</taxon>
        <taxon>Methanococci</taxon>
        <taxon>Methanococcales</taxon>
        <taxon>Methanococcaceae</taxon>
        <taxon>Methanothermococcus</taxon>
    </lineage>
</organism>
<dbReference type="SUPFAM" id="SSF48317">
    <property type="entry name" value="Acid phosphatase/Vanadium-dependent haloperoxidase"/>
    <property type="match status" value="1"/>
</dbReference>
<feature type="transmembrane region" description="Helical" evidence="1">
    <location>
        <begin position="99"/>
        <end position="118"/>
    </location>
</feature>
<dbReference type="PANTHER" id="PTHR14969:SF13">
    <property type="entry name" value="AT30094P"/>
    <property type="match status" value="1"/>
</dbReference>
<dbReference type="HOGENOM" id="CLU_072573_10_0_2"/>
<dbReference type="RefSeq" id="WP_013867666.1">
    <property type="nucleotide sequence ID" value="NC_015636.1"/>
</dbReference>
<protein>
    <submittedName>
        <fullName evidence="3">Phosphoesterase PA-phosphatase related protein</fullName>
    </submittedName>
</protein>
<proteinExistence type="predicted"/>
<dbReference type="SMART" id="SM00014">
    <property type="entry name" value="acidPPc"/>
    <property type="match status" value="1"/>
</dbReference>
<feature type="transmembrane region" description="Helical" evidence="1">
    <location>
        <begin position="53"/>
        <end position="71"/>
    </location>
</feature>
<dbReference type="PANTHER" id="PTHR14969">
    <property type="entry name" value="SPHINGOSINE-1-PHOSPHATE PHOSPHOHYDROLASE"/>
    <property type="match status" value="1"/>
</dbReference>
<dbReference type="EMBL" id="CP002792">
    <property type="protein sequence ID" value="AEH07489.1"/>
    <property type="molecule type" value="Genomic_DNA"/>
</dbReference>
<dbReference type="Proteomes" id="UP000009296">
    <property type="component" value="Chromosome"/>
</dbReference>
<feature type="domain" description="Phosphatidic acid phosphatase type 2/haloperoxidase" evidence="2">
    <location>
        <begin position="52"/>
        <end position="172"/>
    </location>
</feature>
<dbReference type="eggNOG" id="arCOG03056">
    <property type="taxonomic scope" value="Archaea"/>
</dbReference>
<keyword evidence="1" id="KW-0472">Membrane</keyword>
<feature type="transmembrane region" description="Helical" evidence="1">
    <location>
        <begin position="130"/>
        <end position="151"/>
    </location>
</feature>
<keyword evidence="4" id="KW-1185">Reference proteome</keyword>
<feature type="transmembrane region" description="Helical" evidence="1">
    <location>
        <begin position="22"/>
        <end position="46"/>
    </location>
</feature>
<evidence type="ECO:0000259" key="2">
    <source>
        <dbReference type="SMART" id="SM00014"/>
    </source>
</evidence>
<sequence length="185" mass="21177">MMELLYNLDINLLYAINGINNYWLNILMIFITNTTYLTIVLIMALIFSKNRYVFLNISIVMVLIAITAYGLKYGINEPRPYYVLNNLHLLVPMENEPSFPSGHTTFAFGLWTAIILNLKKMNLKKELNNIILTVLLIWAFFVAFSRIYVGAHYPHDVIGGMILGIIGALIYNKVSNRILKNIITS</sequence>
<dbReference type="GO" id="GO:0042392">
    <property type="term" value="F:sphingosine-1-phosphate phosphatase activity"/>
    <property type="evidence" value="ECO:0007669"/>
    <property type="project" value="TreeGrafter"/>
</dbReference>
<dbReference type="KEGG" id="mok:Metok_1526"/>
<dbReference type="Pfam" id="PF01569">
    <property type="entry name" value="PAP2"/>
    <property type="match status" value="1"/>
</dbReference>
<dbReference type="InterPro" id="IPR036938">
    <property type="entry name" value="PAP2/HPO_sf"/>
</dbReference>
<evidence type="ECO:0000313" key="4">
    <source>
        <dbReference type="Proteomes" id="UP000009296"/>
    </source>
</evidence>
<dbReference type="GeneID" id="10773684"/>
<dbReference type="OrthoDB" id="10182at2157"/>
<gene>
    <name evidence="3" type="ordered locus">Metok_1526</name>
</gene>
<keyword evidence="1" id="KW-0812">Transmembrane</keyword>
<dbReference type="Gene3D" id="1.20.144.10">
    <property type="entry name" value="Phosphatidic acid phosphatase type 2/haloperoxidase"/>
    <property type="match status" value="1"/>
</dbReference>
<accession>F8AKG3</accession>
<reference evidence="3" key="1">
    <citation type="submission" date="2011-05" db="EMBL/GenBank/DDBJ databases">
        <title>Complete sequence of chromosome of Methanothermococcus okinawensis IH1.</title>
        <authorList>
            <consortium name="US DOE Joint Genome Institute"/>
            <person name="Lucas S."/>
            <person name="Han J."/>
            <person name="Lapidus A."/>
            <person name="Cheng J.-F."/>
            <person name="Goodwin L."/>
            <person name="Pitluck S."/>
            <person name="Peters L."/>
            <person name="Mikhailova N."/>
            <person name="Held B."/>
            <person name="Han C."/>
            <person name="Tapia R."/>
            <person name="Land M."/>
            <person name="Hauser L."/>
            <person name="Kyrpides N."/>
            <person name="Ivanova N."/>
            <person name="Pagani I."/>
            <person name="Sieprawska-Lupa M."/>
            <person name="Takai K."/>
            <person name="Miyazaki J."/>
            <person name="Whitman W."/>
            <person name="Woyke T."/>
        </authorList>
    </citation>
    <scope>NUCLEOTIDE SEQUENCE [LARGE SCALE GENOMIC DNA]</scope>
    <source>
        <strain evidence="3">IH1</strain>
    </source>
</reference>
<name>F8AKG3_METOI</name>
<dbReference type="InterPro" id="IPR000326">
    <property type="entry name" value="PAP2/HPO"/>
</dbReference>